<feature type="signal peptide" evidence="1">
    <location>
        <begin position="1"/>
        <end position="21"/>
    </location>
</feature>
<dbReference type="AlphaFoldDB" id="A0A7Y2E5W0"/>
<protein>
    <submittedName>
        <fullName evidence="2">Uncharacterized protein</fullName>
    </submittedName>
</protein>
<accession>A0A7Y2E5W0</accession>
<keyword evidence="1" id="KW-0732">Signal</keyword>
<name>A0A7Y2E5W0_UNCEI</name>
<evidence type="ECO:0000313" key="2">
    <source>
        <dbReference type="EMBL" id="NNF05793.1"/>
    </source>
</evidence>
<reference evidence="2 3" key="1">
    <citation type="submission" date="2020-03" db="EMBL/GenBank/DDBJ databases">
        <title>Metabolic flexibility allows generalist bacteria to become dominant in a frequently disturbed ecosystem.</title>
        <authorList>
            <person name="Chen Y.-J."/>
            <person name="Leung P.M."/>
            <person name="Bay S.K."/>
            <person name="Hugenholtz P."/>
            <person name="Kessler A.J."/>
            <person name="Shelley G."/>
            <person name="Waite D.W."/>
            <person name="Cook P.L."/>
            <person name="Greening C."/>
        </authorList>
    </citation>
    <scope>NUCLEOTIDE SEQUENCE [LARGE SCALE GENOMIC DNA]</scope>
    <source>
        <strain evidence="2">SS_bin_28</strain>
    </source>
</reference>
<organism evidence="2 3">
    <name type="scientific">Eiseniibacteriota bacterium</name>
    <dbReference type="NCBI Taxonomy" id="2212470"/>
    <lineage>
        <taxon>Bacteria</taxon>
        <taxon>Candidatus Eiseniibacteriota</taxon>
    </lineage>
</organism>
<gene>
    <name evidence="2" type="ORF">HKN21_03445</name>
</gene>
<dbReference type="EMBL" id="JABDJR010000129">
    <property type="protein sequence ID" value="NNF05793.1"/>
    <property type="molecule type" value="Genomic_DNA"/>
</dbReference>
<feature type="chain" id="PRO_5031408364" evidence="1">
    <location>
        <begin position="22"/>
        <end position="155"/>
    </location>
</feature>
<evidence type="ECO:0000256" key="1">
    <source>
        <dbReference type="SAM" id="SignalP"/>
    </source>
</evidence>
<comment type="caution">
    <text evidence="2">The sequence shown here is derived from an EMBL/GenBank/DDBJ whole genome shotgun (WGS) entry which is preliminary data.</text>
</comment>
<proteinExistence type="predicted"/>
<dbReference type="Proteomes" id="UP000547674">
    <property type="component" value="Unassembled WGS sequence"/>
</dbReference>
<evidence type="ECO:0000313" key="3">
    <source>
        <dbReference type="Proteomes" id="UP000547674"/>
    </source>
</evidence>
<sequence length="155" mass="16548">MKKTLILALFLVAGLSTQSSALEVETNLPTLIATWSEGGSDYLVVEFDLPSDLNDLQMAQIEWVATGAGEEGISIFDIYTVVSSTNGDELGEWVTSWEIMPADYQAVGSLVRFDVTETVSGGTASSVKFAIHCDPEDPADLVTTLSSGVLHLTTD</sequence>